<dbReference type="InterPro" id="IPR037923">
    <property type="entry name" value="HTH-like"/>
</dbReference>
<proteinExistence type="predicted"/>
<dbReference type="SMART" id="SM00342">
    <property type="entry name" value="HTH_ARAC"/>
    <property type="match status" value="1"/>
</dbReference>
<dbReference type="AlphaFoldDB" id="A0A917Q4B4"/>
<keyword evidence="6" id="KW-1185">Reference proteome</keyword>
<evidence type="ECO:0000259" key="4">
    <source>
        <dbReference type="PROSITE" id="PS01124"/>
    </source>
</evidence>
<dbReference type="Pfam" id="PF02311">
    <property type="entry name" value="AraC_binding"/>
    <property type="match status" value="1"/>
</dbReference>
<keyword evidence="3" id="KW-0804">Transcription</keyword>
<dbReference type="Gene3D" id="2.60.120.10">
    <property type="entry name" value="Jelly Rolls"/>
    <property type="match status" value="1"/>
</dbReference>
<evidence type="ECO:0000313" key="5">
    <source>
        <dbReference type="EMBL" id="GGK20941.1"/>
    </source>
</evidence>
<dbReference type="Proteomes" id="UP000600449">
    <property type="component" value="Unassembled WGS sequence"/>
</dbReference>
<sequence>MAAMHENLSETHIVGDDTHQSIVRAEDCPPLARRLISHVGVGDAAPPYRVVRTNLSGAYLHACLGGEGRMLLDGRWRPHREGMVTLAPAHVLHAFHAIPESRWRYCWVRYMPQSPRSAPEGMTPLVANVDPKPLADAILGLFHEVRSAGDIAATALWIDLVEHYVKRYTEPLRNEERLSRLWAEVTADLRRPWTLDQLAAMAGISGEHLRRLCQTRLGRSPMQQLTYLRVQEAAHLLATTDRRVEDVAFEVGYQNPFAFSNTFKRMTGFRPSRFQRGRRTPRGRDPDA</sequence>
<evidence type="ECO:0000256" key="3">
    <source>
        <dbReference type="ARBA" id="ARBA00023163"/>
    </source>
</evidence>
<accession>A0A917Q4B4</accession>
<name>A0A917Q4B4_9HYPH</name>
<keyword evidence="1" id="KW-0805">Transcription regulation</keyword>
<dbReference type="SUPFAM" id="SSF46689">
    <property type="entry name" value="Homeodomain-like"/>
    <property type="match status" value="1"/>
</dbReference>
<dbReference type="Pfam" id="PF12833">
    <property type="entry name" value="HTH_18"/>
    <property type="match status" value="1"/>
</dbReference>
<dbReference type="InterPro" id="IPR050204">
    <property type="entry name" value="AraC_XylS_family_regulators"/>
</dbReference>
<dbReference type="EMBL" id="BMMF01000001">
    <property type="protein sequence ID" value="GGK20941.1"/>
    <property type="molecule type" value="Genomic_DNA"/>
</dbReference>
<keyword evidence="2" id="KW-0238">DNA-binding</keyword>
<dbReference type="PANTHER" id="PTHR46796">
    <property type="entry name" value="HTH-TYPE TRANSCRIPTIONAL ACTIVATOR RHAS-RELATED"/>
    <property type="match status" value="1"/>
</dbReference>
<dbReference type="PROSITE" id="PS01124">
    <property type="entry name" value="HTH_ARAC_FAMILY_2"/>
    <property type="match status" value="1"/>
</dbReference>
<gene>
    <name evidence="5" type="ORF">GCM10011322_04480</name>
</gene>
<reference evidence="5 6" key="1">
    <citation type="journal article" date="2014" name="Int. J. Syst. Evol. Microbiol.">
        <title>Complete genome sequence of Corynebacterium casei LMG S-19264T (=DSM 44701T), isolated from a smear-ripened cheese.</title>
        <authorList>
            <consortium name="US DOE Joint Genome Institute (JGI-PGF)"/>
            <person name="Walter F."/>
            <person name="Albersmeier A."/>
            <person name="Kalinowski J."/>
            <person name="Ruckert C."/>
        </authorList>
    </citation>
    <scope>NUCLEOTIDE SEQUENCE [LARGE SCALE GENOMIC DNA]</scope>
    <source>
        <strain evidence="5 6">CGMCC 1.9161</strain>
    </source>
</reference>
<dbReference type="GO" id="GO:0043565">
    <property type="term" value="F:sequence-specific DNA binding"/>
    <property type="evidence" value="ECO:0007669"/>
    <property type="project" value="InterPro"/>
</dbReference>
<dbReference type="InterPro" id="IPR014710">
    <property type="entry name" value="RmlC-like_jellyroll"/>
</dbReference>
<dbReference type="Gene3D" id="1.10.10.60">
    <property type="entry name" value="Homeodomain-like"/>
    <property type="match status" value="1"/>
</dbReference>
<dbReference type="InterPro" id="IPR018060">
    <property type="entry name" value="HTH_AraC"/>
</dbReference>
<evidence type="ECO:0000313" key="6">
    <source>
        <dbReference type="Proteomes" id="UP000600449"/>
    </source>
</evidence>
<dbReference type="GO" id="GO:0003700">
    <property type="term" value="F:DNA-binding transcription factor activity"/>
    <property type="evidence" value="ECO:0007669"/>
    <property type="project" value="InterPro"/>
</dbReference>
<protein>
    <recommendedName>
        <fullName evidence="4">HTH araC/xylS-type domain-containing protein</fullName>
    </recommendedName>
</protein>
<comment type="caution">
    <text evidence="5">The sequence shown here is derived from an EMBL/GenBank/DDBJ whole genome shotgun (WGS) entry which is preliminary data.</text>
</comment>
<evidence type="ECO:0000256" key="2">
    <source>
        <dbReference type="ARBA" id="ARBA00023125"/>
    </source>
</evidence>
<dbReference type="InterPro" id="IPR009057">
    <property type="entry name" value="Homeodomain-like_sf"/>
</dbReference>
<evidence type="ECO:0000256" key="1">
    <source>
        <dbReference type="ARBA" id="ARBA00023015"/>
    </source>
</evidence>
<organism evidence="5 6">
    <name type="scientific">Salinarimonas ramus</name>
    <dbReference type="NCBI Taxonomy" id="690164"/>
    <lineage>
        <taxon>Bacteria</taxon>
        <taxon>Pseudomonadati</taxon>
        <taxon>Pseudomonadota</taxon>
        <taxon>Alphaproteobacteria</taxon>
        <taxon>Hyphomicrobiales</taxon>
        <taxon>Salinarimonadaceae</taxon>
        <taxon>Salinarimonas</taxon>
    </lineage>
</organism>
<dbReference type="SUPFAM" id="SSF51215">
    <property type="entry name" value="Regulatory protein AraC"/>
    <property type="match status" value="1"/>
</dbReference>
<dbReference type="InterPro" id="IPR003313">
    <property type="entry name" value="AraC-bd"/>
</dbReference>
<feature type="domain" description="HTH araC/xylS-type" evidence="4">
    <location>
        <begin position="179"/>
        <end position="277"/>
    </location>
</feature>
<dbReference type="PANTHER" id="PTHR46796:SF7">
    <property type="entry name" value="ARAC FAMILY TRANSCRIPTIONAL REGULATOR"/>
    <property type="match status" value="1"/>
</dbReference>